<dbReference type="PANTHER" id="PTHR11783">
    <property type="entry name" value="SULFOTRANSFERASE SULT"/>
    <property type="match status" value="1"/>
</dbReference>
<dbReference type="InterPro" id="IPR027417">
    <property type="entry name" value="P-loop_NTPase"/>
</dbReference>
<name>A0A6J2LE82_9CHIR</name>
<dbReference type="InParanoid" id="A0A6J2LE82"/>
<evidence type="ECO:0000256" key="2">
    <source>
        <dbReference type="ARBA" id="ARBA00005771"/>
    </source>
</evidence>
<evidence type="ECO:0000256" key="6">
    <source>
        <dbReference type="RuleBase" id="RU361155"/>
    </source>
</evidence>
<evidence type="ECO:0000256" key="3">
    <source>
        <dbReference type="ARBA" id="ARBA00022490"/>
    </source>
</evidence>
<dbReference type="RefSeq" id="XP_028366037.1">
    <property type="nucleotide sequence ID" value="XM_028510236.2"/>
</dbReference>
<evidence type="ECO:0000259" key="7">
    <source>
        <dbReference type="Pfam" id="PF00685"/>
    </source>
</evidence>
<comment type="catalytic activity">
    <reaction evidence="5">
        <text>4-ethylphenol + 3'-phosphoadenylyl sulfate = 4-ethylphenyl sulfate + adenosine 3',5'-bisphosphate + H(+)</text>
        <dbReference type="Rhea" id="RHEA:70607"/>
        <dbReference type="ChEBI" id="CHEBI:15378"/>
        <dbReference type="ChEBI" id="CHEBI:49584"/>
        <dbReference type="ChEBI" id="CHEBI:58339"/>
        <dbReference type="ChEBI" id="CHEBI:58343"/>
        <dbReference type="ChEBI" id="CHEBI:133681"/>
    </reaction>
    <physiologicalReaction direction="left-to-right" evidence="5">
        <dbReference type="Rhea" id="RHEA:70608"/>
    </physiologicalReaction>
</comment>
<keyword evidence="8" id="KW-1185">Reference proteome</keyword>
<dbReference type="FunFam" id="3.40.50.300:FF:000433">
    <property type="entry name" value="Estrogen sulfotransferase"/>
    <property type="match status" value="1"/>
</dbReference>
<dbReference type="Proteomes" id="UP000504628">
    <property type="component" value="Chromosome 4"/>
</dbReference>
<dbReference type="KEGG" id="pdic:114495078"/>
<evidence type="ECO:0000256" key="5">
    <source>
        <dbReference type="ARBA" id="ARBA00048219"/>
    </source>
</evidence>
<dbReference type="EC" id="2.8.2.-" evidence="6"/>
<dbReference type="Pfam" id="PF00685">
    <property type="entry name" value="Sulfotransfer_1"/>
    <property type="match status" value="1"/>
</dbReference>
<accession>A0A6J2LE82</accession>
<reference evidence="9" key="1">
    <citation type="submission" date="2025-08" db="UniProtKB">
        <authorList>
            <consortium name="RefSeq"/>
        </authorList>
    </citation>
    <scope>IDENTIFICATION</scope>
    <source>
        <tissue evidence="9">Muscle</tissue>
    </source>
</reference>
<dbReference type="GO" id="GO:0005737">
    <property type="term" value="C:cytoplasm"/>
    <property type="evidence" value="ECO:0007669"/>
    <property type="project" value="UniProtKB-SubCell"/>
</dbReference>
<dbReference type="GO" id="GO:0004062">
    <property type="term" value="F:aryl sulfotransferase activity"/>
    <property type="evidence" value="ECO:0007669"/>
    <property type="project" value="UniProtKB-ARBA"/>
</dbReference>
<evidence type="ECO:0000313" key="9">
    <source>
        <dbReference type="RefSeq" id="XP_028366037.1"/>
    </source>
</evidence>
<dbReference type="GeneID" id="114495078"/>
<dbReference type="InterPro" id="IPR000863">
    <property type="entry name" value="Sulfotransferase_dom"/>
</dbReference>
<dbReference type="SUPFAM" id="SSF52540">
    <property type="entry name" value="P-loop containing nucleoside triphosphate hydrolases"/>
    <property type="match status" value="1"/>
</dbReference>
<proteinExistence type="inferred from homology"/>
<organism evidence="8 9">
    <name type="scientific">Phyllostomus discolor</name>
    <name type="common">pale spear-nosed bat</name>
    <dbReference type="NCBI Taxonomy" id="89673"/>
    <lineage>
        <taxon>Eukaryota</taxon>
        <taxon>Metazoa</taxon>
        <taxon>Chordata</taxon>
        <taxon>Craniata</taxon>
        <taxon>Vertebrata</taxon>
        <taxon>Euteleostomi</taxon>
        <taxon>Mammalia</taxon>
        <taxon>Eutheria</taxon>
        <taxon>Laurasiatheria</taxon>
        <taxon>Chiroptera</taxon>
        <taxon>Yangochiroptera</taxon>
        <taxon>Phyllostomidae</taxon>
        <taxon>Phyllostominae</taxon>
        <taxon>Phyllostomus</taxon>
    </lineage>
</organism>
<evidence type="ECO:0000313" key="8">
    <source>
        <dbReference type="Proteomes" id="UP000504628"/>
    </source>
</evidence>
<protein>
    <recommendedName>
        <fullName evidence="6">Sulfotransferase</fullName>
        <ecNumber evidence="6">2.8.2.-</ecNumber>
    </recommendedName>
</protein>
<keyword evidence="3" id="KW-0963">Cytoplasm</keyword>
<comment type="subcellular location">
    <subcellularLocation>
        <location evidence="1">Cytoplasm</location>
    </subcellularLocation>
</comment>
<dbReference type="AlphaFoldDB" id="A0A6J2LE82"/>
<dbReference type="Gene3D" id="3.40.50.300">
    <property type="entry name" value="P-loop containing nucleotide triphosphate hydrolases"/>
    <property type="match status" value="1"/>
</dbReference>
<keyword evidence="4 6" id="KW-0808">Transferase</keyword>
<dbReference type="OrthoDB" id="205623at2759"/>
<comment type="similarity">
    <text evidence="2 6">Belongs to the sulfotransferase 1 family.</text>
</comment>
<sequence length="294" mass="34787">MDNTGKYLLNYKGHNFISAIVNDIDFLENIEDFEIRDDDVFIITYPKSGTIWTQQILSLIYSEGHRNGTENLKTIDRVPFFEYNVHKVDFVKKPSPRLFASHLSYNLVPKGLTNKKAKIIYVYRNPKDVLISYFHFSNMVAIFETMNSIEELLEKFLDGKVVGGLWFDHIRGWYEHRHDFNILFMMYEEMKKDLRSSVLKISSFLEKELSEEDVEAIVKQATFENMKSDPKANSDSIISNDLGREKDERHFMRKGTVGDWKRHLTVEQNERFDKVFQRKMRDVPLKFIWDLNEG</sequence>
<dbReference type="GO" id="GO:0051923">
    <property type="term" value="P:sulfation"/>
    <property type="evidence" value="ECO:0007669"/>
    <property type="project" value="UniProtKB-ARBA"/>
</dbReference>
<gene>
    <name evidence="9" type="primary">LOC114495078</name>
</gene>
<evidence type="ECO:0000256" key="4">
    <source>
        <dbReference type="ARBA" id="ARBA00022679"/>
    </source>
</evidence>
<feature type="domain" description="Sulfotransferase" evidence="7">
    <location>
        <begin position="37"/>
        <end position="283"/>
    </location>
</feature>
<evidence type="ECO:0000256" key="1">
    <source>
        <dbReference type="ARBA" id="ARBA00004496"/>
    </source>
</evidence>